<name>A0A0L7KXQ9_OPEBR</name>
<evidence type="ECO:0000313" key="2">
    <source>
        <dbReference type="EMBL" id="KOB67930.1"/>
    </source>
</evidence>
<organism evidence="2 3">
    <name type="scientific">Operophtera brumata</name>
    <name type="common">Winter moth</name>
    <name type="synonym">Phalaena brumata</name>
    <dbReference type="NCBI Taxonomy" id="104452"/>
    <lineage>
        <taxon>Eukaryota</taxon>
        <taxon>Metazoa</taxon>
        <taxon>Ecdysozoa</taxon>
        <taxon>Arthropoda</taxon>
        <taxon>Hexapoda</taxon>
        <taxon>Insecta</taxon>
        <taxon>Pterygota</taxon>
        <taxon>Neoptera</taxon>
        <taxon>Endopterygota</taxon>
        <taxon>Lepidoptera</taxon>
        <taxon>Glossata</taxon>
        <taxon>Ditrysia</taxon>
        <taxon>Geometroidea</taxon>
        <taxon>Geometridae</taxon>
        <taxon>Larentiinae</taxon>
        <taxon>Operophtera</taxon>
    </lineage>
</organism>
<gene>
    <name evidence="2" type="ORF">OBRU01_19355</name>
</gene>
<feature type="transmembrane region" description="Helical" evidence="1">
    <location>
        <begin position="54"/>
        <end position="77"/>
    </location>
</feature>
<accession>A0A0L7KXQ9</accession>
<dbReference type="AlphaFoldDB" id="A0A0L7KXQ9"/>
<feature type="transmembrane region" description="Helical" evidence="1">
    <location>
        <begin position="83"/>
        <end position="103"/>
    </location>
</feature>
<feature type="non-terminal residue" evidence="2">
    <location>
        <position position="133"/>
    </location>
</feature>
<keyword evidence="2" id="KW-0813">Transport</keyword>
<keyword evidence="3" id="KW-1185">Reference proteome</keyword>
<dbReference type="EMBL" id="JTDY01004626">
    <property type="protein sequence ID" value="KOB67930.1"/>
    <property type="molecule type" value="Genomic_DNA"/>
</dbReference>
<evidence type="ECO:0000313" key="3">
    <source>
        <dbReference type="Proteomes" id="UP000037510"/>
    </source>
</evidence>
<sequence length="133" mass="14522">MKVIMDALADVLQPYKELVGKVAAAVTMAQMGSGGFICWDIYKQGNTNNIGIIPFLGVNLFGLALNIVYVMVYFNYAQDKFKIWLQIGLSGALSAALIAYAEYEDPKLKDIIKNKSTAGMPFPMILSGTVVTF</sequence>
<keyword evidence="1" id="KW-0472">Membrane</keyword>
<keyword evidence="2" id="KW-0762">Sugar transport</keyword>
<proteinExistence type="predicted"/>
<dbReference type="Proteomes" id="UP000037510">
    <property type="component" value="Unassembled WGS sequence"/>
</dbReference>
<keyword evidence="1" id="KW-0812">Transmembrane</keyword>
<reference evidence="2 3" key="1">
    <citation type="journal article" date="2015" name="Genome Biol. Evol.">
        <title>The genome of winter moth (Operophtera brumata) provides a genomic perspective on sexual dimorphism and phenology.</title>
        <authorList>
            <person name="Derks M.F."/>
            <person name="Smit S."/>
            <person name="Salis L."/>
            <person name="Schijlen E."/>
            <person name="Bossers A."/>
            <person name="Mateman C."/>
            <person name="Pijl A.S."/>
            <person name="de Ridder D."/>
            <person name="Groenen M.A."/>
            <person name="Visser M.E."/>
            <person name="Megens H.J."/>
        </authorList>
    </citation>
    <scope>NUCLEOTIDE SEQUENCE [LARGE SCALE GENOMIC DNA]</scope>
    <source>
        <strain evidence="2">WM2013NL</strain>
        <tissue evidence="2">Head and thorax</tissue>
    </source>
</reference>
<evidence type="ECO:0000256" key="1">
    <source>
        <dbReference type="SAM" id="Phobius"/>
    </source>
</evidence>
<keyword evidence="1" id="KW-1133">Transmembrane helix</keyword>
<protein>
    <submittedName>
        <fullName evidence="2">Sugar transporter SWEET</fullName>
    </submittedName>
</protein>
<comment type="caution">
    <text evidence="2">The sequence shown here is derived from an EMBL/GenBank/DDBJ whole genome shotgun (WGS) entry which is preliminary data.</text>
</comment>